<feature type="domain" description="Arrestin-like N-terminal" evidence="2">
    <location>
        <begin position="3"/>
        <end position="118"/>
    </location>
</feature>
<dbReference type="InterPro" id="IPR011021">
    <property type="entry name" value="Arrestin-like_N"/>
</dbReference>
<accession>L8G961</accession>
<dbReference type="HOGENOM" id="CLU_016622_2_0_1"/>
<proteinExistence type="predicted"/>
<evidence type="ECO:0000256" key="1">
    <source>
        <dbReference type="SAM" id="MobiDB-lite"/>
    </source>
</evidence>
<dbReference type="Pfam" id="PF00339">
    <property type="entry name" value="Arrestin_N"/>
    <property type="match status" value="1"/>
</dbReference>
<gene>
    <name evidence="3" type="ORF">GMDG_03983</name>
</gene>
<dbReference type="InterPro" id="IPR050357">
    <property type="entry name" value="Arrestin_domain-protein"/>
</dbReference>
<dbReference type="EMBL" id="GL573236">
    <property type="protein sequence ID" value="ELR09419.1"/>
    <property type="molecule type" value="Genomic_DNA"/>
</dbReference>
<organism evidence="3 4">
    <name type="scientific">Pseudogymnoascus destructans (strain ATCC MYA-4855 / 20631-21)</name>
    <name type="common">Bat white-nose syndrome fungus</name>
    <name type="synonym">Geomyces destructans</name>
    <dbReference type="NCBI Taxonomy" id="658429"/>
    <lineage>
        <taxon>Eukaryota</taxon>
        <taxon>Fungi</taxon>
        <taxon>Dikarya</taxon>
        <taxon>Ascomycota</taxon>
        <taxon>Pezizomycotina</taxon>
        <taxon>Leotiomycetes</taxon>
        <taxon>Thelebolales</taxon>
        <taxon>Thelebolaceae</taxon>
        <taxon>Pseudogymnoascus</taxon>
    </lineage>
</organism>
<dbReference type="PANTHER" id="PTHR11188:SF166">
    <property type="entry name" value="ARRESTIN (OR S-ANTIGEN), N-TERMINAL DOMAIN PROTEIN (AFU_ORTHOLOGUE AFUA_7G02050)"/>
    <property type="match status" value="1"/>
</dbReference>
<dbReference type="OrthoDB" id="3365616at2759"/>
<dbReference type="InterPro" id="IPR014756">
    <property type="entry name" value="Ig_E-set"/>
</dbReference>
<dbReference type="GO" id="GO:0031625">
    <property type="term" value="F:ubiquitin protein ligase binding"/>
    <property type="evidence" value="ECO:0007669"/>
    <property type="project" value="TreeGrafter"/>
</dbReference>
<evidence type="ECO:0000259" key="2">
    <source>
        <dbReference type="Pfam" id="PF00339"/>
    </source>
</evidence>
<dbReference type="InParanoid" id="L8G961"/>
<dbReference type="GO" id="GO:0005829">
    <property type="term" value="C:cytosol"/>
    <property type="evidence" value="ECO:0007669"/>
    <property type="project" value="TreeGrafter"/>
</dbReference>
<dbReference type="GO" id="GO:0070086">
    <property type="term" value="P:ubiquitin-dependent endocytosis"/>
    <property type="evidence" value="ECO:0007669"/>
    <property type="project" value="TreeGrafter"/>
</dbReference>
<sequence>MSVRVHLDNPHAFYTNLDFISGKIVLNLLTDETISAIVVKLEGESRTVLMKPPPGPHEPRRRDDRSRIAMENHKILYRLQTVFPTVSSTTPTAKASFTLGAGHHEYPFRFKIPFNTMCGDQNMQAIGVGLGGRLGLMEMPMLQQHIRKPLPPSLGGFPAEAEIRYFVKVTVQRPSIWKENRRNEIGFKFMPIDRPAPPASNAEAFARRPYAFQAGSISSNGKKRGMFARQPTALSPVAPSVLVDARLPSPSILVCRKPIPMRIIVTKQNDSPEYVFLVGLHVDLIAKTEVRAQDVMREELSTFPIVNLQGLSLPIGNPSEPVGTETTLDDKLWDRAQLPPTVTPSFHICNLTRKYELQLRVVLSYGYPGEIQPQKQIIPLRFPVEVYSGLTPSPALLNALANRTATTTTTTPHEAPAMPPRPSGAPAAPPIDPLYPPQMGTANADLMGDAPPSYEDAMADDIGPLDGRREYSGVSNENSPSVVGGGKGERGAVPGYSTAGRAVVGEGGAEWGVGGLLREDRLEWFDRCGNVEGVIGCIARCLEMGRYQMGGVF</sequence>
<dbReference type="SUPFAM" id="SSF81296">
    <property type="entry name" value="E set domains"/>
    <property type="match status" value="1"/>
</dbReference>
<reference evidence="4" key="1">
    <citation type="submission" date="2010-09" db="EMBL/GenBank/DDBJ databases">
        <title>The genome sequence of Geomyces destructans 20631-21.</title>
        <authorList>
            <consortium name="The Broad Institute Genome Sequencing Platform"/>
            <person name="Cuomo C.A."/>
            <person name="Blehert D.S."/>
            <person name="Lorch J.M."/>
            <person name="Young S.K."/>
            <person name="Zeng Q."/>
            <person name="Gargeya S."/>
            <person name="Fitzgerald M."/>
            <person name="Haas B."/>
            <person name="Abouelleil A."/>
            <person name="Alvarado L."/>
            <person name="Arachchi H.M."/>
            <person name="Berlin A."/>
            <person name="Brown A."/>
            <person name="Chapman S.B."/>
            <person name="Chen Z."/>
            <person name="Dunbar C."/>
            <person name="Freedman E."/>
            <person name="Gearin G."/>
            <person name="Gellesch M."/>
            <person name="Goldberg J."/>
            <person name="Griggs A."/>
            <person name="Gujja S."/>
            <person name="Heiman D."/>
            <person name="Howarth C."/>
            <person name="Larson L."/>
            <person name="Lui A."/>
            <person name="MacDonald P.J.P."/>
            <person name="Montmayeur A."/>
            <person name="Murphy C."/>
            <person name="Neiman D."/>
            <person name="Pearson M."/>
            <person name="Priest M."/>
            <person name="Roberts A."/>
            <person name="Saif S."/>
            <person name="Shea T."/>
            <person name="Shenoy N."/>
            <person name="Sisk P."/>
            <person name="Stolte C."/>
            <person name="Sykes S."/>
            <person name="Wortman J."/>
            <person name="Nusbaum C."/>
            <person name="Birren B."/>
        </authorList>
    </citation>
    <scope>NUCLEOTIDE SEQUENCE [LARGE SCALE GENOMIC DNA]</scope>
    <source>
        <strain evidence="4">ATCC MYA-4855 / 20631-21</strain>
    </source>
</reference>
<dbReference type="GO" id="GO:0030674">
    <property type="term" value="F:protein-macromolecule adaptor activity"/>
    <property type="evidence" value="ECO:0007669"/>
    <property type="project" value="TreeGrafter"/>
</dbReference>
<protein>
    <recommendedName>
        <fullName evidence="2">Arrestin-like N-terminal domain-containing protein</fullName>
    </recommendedName>
</protein>
<dbReference type="InterPro" id="IPR014752">
    <property type="entry name" value="Arrestin-like_C"/>
</dbReference>
<dbReference type="GO" id="GO:0005886">
    <property type="term" value="C:plasma membrane"/>
    <property type="evidence" value="ECO:0007669"/>
    <property type="project" value="TreeGrafter"/>
</dbReference>
<dbReference type="AlphaFoldDB" id="L8G961"/>
<dbReference type="Proteomes" id="UP000011064">
    <property type="component" value="Unassembled WGS sequence"/>
</dbReference>
<name>L8G961_PSED2</name>
<dbReference type="PANTHER" id="PTHR11188">
    <property type="entry name" value="ARRESTIN DOMAIN CONTAINING PROTEIN"/>
    <property type="match status" value="1"/>
</dbReference>
<dbReference type="STRING" id="658429.L8G961"/>
<dbReference type="CDD" id="cd22952">
    <property type="entry name" value="ART10-like"/>
    <property type="match status" value="1"/>
</dbReference>
<feature type="region of interest" description="Disordered" evidence="1">
    <location>
        <begin position="470"/>
        <end position="490"/>
    </location>
</feature>
<evidence type="ECO:0000313" key="3">
    <source>
        <dbReference type="EMBL" id="ELR09419.1"/>
    </source>
</evidence>
<evidence type="ECO:0000313" key="4">
    <source>
        <dbReference type="Proteomes" id="UP000011064"/>
    </source>
</evidence>
<keyword evidence="4" id="KW-1185">Reference proteome</keyword>
<dbReference type="Gene3D" id="2.60.40.640">
    <property type="match status" value="1"/>
</dbReference>
<dbReference type="VEuPathDB" id="FungiDB:GMDG_03983"/>